<organism evidence="2 3">
    <name type="scientific">Nocardia jinanensis</name>
    <dbReference type="NCBI Taxonomy" id="382504"/>
    <lineage>
        <taxon>Bacteria</taxon>
        <taxon>Bacillati</taxon>
        <taxon>Actinomycetota</taxon>
        <taxon>Actinomycetes</taxon>
        <taxon>Mycobacteriales</taxon>
        <taxon>Nocardiaceae</taxon>
        <taxon>Nocardia</taxon>
    </lineage>
</organism>
<evidence type="ECO:0000313" key="2">
    <source>
        <dbReference type="EMBL" id="GGK90468.1"/>
    </source>
</evidence>
<gene>
    <name evidence="2" type="ORF">GCM10011588_00860</name>
</gene>
<evidence type="ECO:0000313" key="3">
    <source>
        <dbReference type="Proteomes" id="UP000638263"/>
    </source>
</evidence>
<name>A0A917VJA1_9NOCA</name>
<proteinExistence type="predicted"/>
<feature type="region of interest" description="Disordered" evidence="1">
    <location>
        <begin position="113"/>
        <end position="135"/>
    </location>
</feature>
<dbReference type="AlphaFoldDB" id="A0A917VJA1"/>
<sequence length="135" mass="14253">MLGRVETDRDGSSLACSARDGVVRGVLSATGEAGTVRCAHVTVGTHYSLRSAPVGGGLASWCRSLRFWTHSDVDNGTGVVGHATTVVSDWPNYTTEFGGGSGVIYGIDHRMNPHSARSRSVRRRRTGAGSAPHCR</sequence>
<protein>
    <submittedName>
        <fullName evidence="2">Uncharacterized protein</fullName>
    </submittedName>
</protein>
<comment type="caution">
    <text evidence="2">The sequence shown here is derived from an EMBL/GenBank/DDBJ whole genome shotgun (WGS) entry which is preliminary data.</text>
</comment>
<dbReference type="Proteomes" id="UP000638263">
    <property type="component" value="Unassembled WGS sequence"/>
</dbReference>
<evidence type="ECO:0000256" key="1">
    <source>
        <dbReference type="SAM" id="MobiDB-lite"/>
    </source>
</evidence>
<reference evidence="2" key="2">
    <citation type="submission" date="2020-09" db="EMBL/GenBank/DDBJ databases">
        <authorList>
            <person name="Sun Q."/>
            <person name="Zhou Y."/>
        </authorList>
    </citation>
    <scope>NUCLEOTIDE SEQUENCE</scope>
    <source>
        <strain evidence="2">CGMCC 4.3508</strain>
    </source>
</reference>
<dbReference type="EMBL" id="BMMH01000001">
    <property type="protein sequence ID" value="GGK90468.1"/>
    <property type="molecule type" value="Genomic_DNA"/>
</dbReference>
<keyword evidence="3" id="KW-1185">Reference proteome</keyword>
<feature type="compositionally biased region" description="Basic residues" evidence="1">
    <location>
        <begin position="116"/>
        <end position="126"/>
    </location>
</feature>
<reference evidence="2" key="1">
    <citation type="journal article" date="2014" name="Int. J. Syst. Evol. Microbiol.">
        <title>Complete genome sequence of Corynebacterium casei LMG S-19264T (=DSM 44701T), isolated from a smear-ripened cheese.</title>
        <authorList>
            <consortium name="US DOE Joint Genome Institute (JGI-PGF)"/>
            <person name="Walter F."/>
            <person name="Albersmeier A."/>
            <person name="Kalinowski J."/>
            <person name="Ruckert C."/>
        </authorList>
    </citation>
    <scope>NUCLEOTIDE SEQUENCE</scope>
    <source>
        <strain evidence="2">CGMCC 4.3508</strain>
    </source>
</reference>
<accession>A0A917VJA1</accession>